<gene>
    <name evidence="1" type="ORF">HNQ79_006093</name>
</gene>
<dbReference type="RefSeq" id="WP_185036119.1">
    <property type="nucleotide sequence ID" value="NZ_BNBN01000015.1"/>
</dbReference>
<accession>A0A7X0HKY6</accession>
<evidence type="ECO:0000313" key="1">
    <source>
        <dbReference type="EMBL" id="MBB6439581.1"/>
    </source>
</evidence>
<dbReference type="EMBL" id="JACHEM010000024">
    <property type="protein sequence ID" value="MBB6439581.1"/>
    <property type="molecule type" value="Genomic_DNA"/>
</dbReference>
<comment type="caution">
    <text evidence="1">The sequence shown here is derived from an EMBL/GenBank/DDBJ whole genome shotgun (WGS) entry which is preliminary data.</text>
</comment>
<keyword evidence="2" id="KW-1185">Reference proteome</keyword>
<dbReference type="Proteomes" id="UP000540423">
    <property type="component" value="Unassembled WGS sequence"/>
</dbReference>
<protein>
    <recommendedName>
        <fullName evidence="3">Tyr recombinase domain-containing protein</fullName>
    </recommendedName>
</protein>
<evidence type="ECO:0000313" key="2">
    <source>
        <dbReference type="Proteomes" id="UP000540423"/>
    </source>
</evidence>
<reference evidence="1 2" key="1">
    <citation type="submission" date="2020-08" db="EMBL/GenBank/DDBJ databases">
        <title>Genomic Encyclopedia of Type Strains, Phase IV (KMG-IV): sequencing the most valuable type-strain genomes for metagenomic binning, comparative biology and taxonomic classification.</title>
        <authorList>
            <person name="Goeker M."/>
        </authorList>
    </citation>
    <scope>NUCLEOTIDE SEQUENCE [LARGE SCALE GENOMIC DNA]</scope>
    <source>
        <strain evidence="1 2">DSM 40141</strain>
    </source>
</reference>
<sequence length="416" mass="45210">MSTSTDEDRFPAVEELPALIQGVLDDPETTEGVKKHVRWVHGTIREALKLEDYKAQYGTSMRKLLGPGATALCEMTDNGELRLRGYKNNPKGVTTSQRRRSSVLRRLAREAGVPSGAISYPKPPRKATMPAWARSQLHNELKTQVEKQPSDPGRARLLVVIGMVLDAAPRTGELCACGIADLAPDLSWVKIVRNPQAVASDLHLTEVWPVSPITQAAVENWLPIRAQLLTGLQGGARSLLVSHGHGAYRRGTPLGRKGLIESYVAQVEELKRAVTGVGGKGWELPEGLEQLRLGVQEHRSAYAAEQAAGAKTPRWGPAVVLNPLLPEEGEKKKTAAAMAKTVKAVDAFHAARASAGDETDPTVLRARRTLRDTTRAAWARTDHTTVLKLLHQAKLANDDLPAAGYNELLLDALERA</sequence>
<organism evidence="1 2">
    <name type="scientific">Streptomyces candidus</name>
    <dbReference type="NCBI Taxonomy" id="67283"/>
    <lineage>
        <taxon>Bacteria</taxon>
        <taxon>Bacillati</taxon>
        <taxon>Actinomycetota</taxon>
        <taxon>Actinomycetes</taxon>
        <taxon>Kitasatosporales</taxon>
        <taxon>Streptomycetaceae</taxon>
        <taxon>Streptomyces</taxon>
    </lineage>
</organism>
<dbReference type="AlphaFoldDB" id="A0A7X0HKY6"/>
<proteinExistence type="predicted"/>
<name>A0A7X0HKY6_9ACTN</name>
<evidence type="ECO:0008006" key="3">
    <source>
        <dbReference type="Google" id="ProtNLM"/>
    </source>
</evidence>